<dbReference type="InterPro" id="IPR052077">
    <property type="entry name" value="CcrZ_PhaseVar_Mediator"/>
</dbReference>
<dbReference type="Gene3D" id="1.10.510.10">
    <property type="entry name" value="Transferase(Phosphotransferase) domain 1"/>
    <property type="match status" value="1"/>
</dbReference>
<keyword evidence="3" id="KW-1185">Reference proteome</keyword>
<accession>A0A4R6KH11</accession>
<evidence type="ECO:0000259" key="1">
    <source>
        <dbReference type="Pfam" id="PF01636"/>
    </source>
</evidence>
<dbReference type="GO" id="GO:0016740">
    <property type="term" value="F:transferase activity"/>
    <property type="evidence" value="ECO:0007669"/>
    <property type="project" value="UniProtKB-KW"/>
</dbReference>
<dbReference type="Pfam" id="PF01636">
    <property type="entry name" value="APH"/>
    <property type="match status" value="1"/>
</dbReference>
<dbReference type="InterPro" id="IPR011009">
    <property type="entry name" value="Kinase-like_dom_sf"/>
</dbReference>
<evidence type="ECO:0000313" key="3">
    <source>
        <dbReference type="Proteomes" id="UP000295388"/>
    </source>
</evidence>
<dbReference type="PANTHER" id="PTHR40086">
    <property type="entry name" value="PHOSPHOTRANSFERASE YTMP-RELATED"/>
    <property type="match status" value="1"/>
</dbReference>
<organism evidence="2 3">
    <name type="scientific">Kribbella caucasensis</name>
    <dbReference type="NCBI Taxonomy" id="2512215"/>
    <lineage>
        <taxon>Bacteria</taxon>
        <taxon>Bacillati</taxon>
        <taxon>Actinomycetota</taxon>
        <taxon>Actinomycetes</taxon>
        <taxon>Propionibacteriales</taxon>
        <taxon>Kribbellaceae</taxon>
        <taxon>Kribbella</taxon>
    </lineage>
</organism>
<dbReference type="EMBL" id="SNWQ01000005">
    <property type="protein sequence ID" value="TDO49979.1"/>
    <property type="molecule type" value="Genomic_DNA"/>
</dbReference>
<dbReference type="AlphaFoldDB" id="A0A4R6KH11"/>
<proteinExistence type="predicted"/>
<reference evidence="2 3" key="1">
    <citation type="submission" date="2019-03" db="EMBL/GenBank/DDBJ databases">
        <title>Genomic Encyclopedia of Type Strains, Phase III (KMG-III): the genomes of soil and plant-associated and newly described type strains.</title>
        <authorList>
            <person name="Whitman W."/>
        </authorList>
    </citation>
    <scope>NUCLEOTIDE SEQUENCE [LARGE SCALE GENOMIC DNA]</scope>
    <source>
        <strain evidence="2 3">VKM Ac-2527</strain>
    </source>
</reference>
<comment type="caution">
    <text evidence="2">The sequence shown here is derived from an EMBL/GenBank/DDBJ whole genome shotgun (WGS) entry which is preliminary data.</text>
</comment>
<dbReference type="InterPro" id="IPR002575">
    <property type="entry name" value="Aminoglycoside_PTrfase"/>
</dbReference>
<dbReference type="Gene3D" id="3.30.200.20">
    <property type="entry name" value="Phosphorylase Kinase, domain 1"/>
    <property type="match status" value="1"/>
</dbReference>
<dbReference type="PANTHER" id="PTHR40086:SF1">
    <property type="entry name" value="CELL CYCLE REGULATOR CCRZ"/>
    <property type="match status" value="1"/>
</dbReference>
<dbReference type="SUPFAM" id="SSF56112">
    <property type="entry name" value="Protein kinase-like (PK-like)"/>
    <property type="match status" value="1"/>
</dbReference>
<dbReference type="OrthoDB" id="115252at2"/>
<feature type="domain" description="Aminoglycoside phosphotransferase" evidence="1">
    <location>
        <begin position="27"/>
        <end position="252"/>
    </location>
</feature>
<name>A0A4R6KH11_9ACTN</name>
<evidence type="ECO:0000313" key="2">
    <source>
        <dbReference type="EMBL" id="TDO49979.1"/>
    </source>
</evidence>
<protein>
    <submittedName>
        <fullName evidence="2">Phosphotransferase family enzyme</fullName>
    </submittedName>
</protein>
<keyword evidence="2" id="KW-0808">Transferase</keyword>
<gene>
    <name evidence="2" type="ORF">EV643_105209</name>
</gene>
<sequence length="323" mass="35921">MLTEPRVDRTRLLTDLQLAYGVAIDSLEFVPVGWVAAGYVVRTGDELYFVKLWPGGRGAGDAVGRLPLVRRLHAHGFRARVPYPVPTRSGMLSAAVRAGVVALFPYLSGATPPNWPSWPKDVLQELGQVVAELHTFAPGDTVPYRERFSVAVADEILLHFDDRAALPYRAQLLDQLDRLRSLQQSARRLARRYVVCHTDLTGDNILVSPDGRLAVLDWDTAHLAPPEQDLALLLHGEQPVEPTAFEAVLEHYPHPVHQDLLAFFLLRRAVEDFAARLIRLHEHALSAAETTDALDGLDRWGATQWGHLDDCLALAADAIRRRS</sequence>
<dbReference type="Proteomes" id="UP000295388">
    <property type="component" value="Unassembled WGS sequence"/>
</dbReference>